<keyword evidence="5" id="KW-1133">Transmembrane helix</keyword>
<dbReference type="GO" id="GO:0022857">
    <property type="term" value="F:transmembrane transporter activity"/>
    <property type="evidence" value="ECO:0007669"/>
    <property type="project" value="InterPro"/>
</dbReference>
<reference evidence="8 9" key="1">
    <citation type="submission" date="2020-08" db="EMBL/GenBank/DDBJ databases">
        <title>Genomic Encyclopedia of Type Strains, Phase IV (KMG-IV): sequencing the most valuable type-strain genomes for metagenomic binning, comparative biology and taxonomic classification.</title>
        <authorList>
            <person name="Goeker M."/>
        </authorList>
    </citation>
    <scope>NUCLEOTIDE SEQUENCE [LARGE SCALE GENOMIC DNA]</scope>
    <source>
        <strain evidence="8 9">DSM 2461</strain>
    </source>
</reference>
<keyword evidence="7" id="KW-0813">Transport</keyword>
<dbReference type="Proteomes" id="UP000587760">
    <property type="component" value="Unassembled WGS sequence"/>
</dbReference>
<dbReference type="AlphaFoldDB" id="A0A841RGU6"/>
<dbReference type="Pfam" id="PF02472">
    <property type="entry name" value="ExbD"/>
    <property type="match status" value="1"/>
</dbReference>
<evidence type="ECO:0000256" key="2">
    <source>
        <dbReference type="ARBA" id="ARBA00005811"/>
    </source>
</evidence>
<evidence type="ECO:0000256" key="5">
    <source>
        <dbReference type="ARBA" id="ARBA00022989"/>
    </source>
</evidence>
<comment type="similarity">
    <text evidence="2 7">Belongs to the ExbD/TolR family.</text>
</comment>
<dbReference type="PANTHER" id="PTHR30558:SF3">
    <property type="entry name" value="BIOPOLYMER TRANSPORT PROTEIN EXBD-RELATED"/>
    <property type="match status" value="1"/>
</dbReference>
<accession>A0A841RGU6</accession>
<dbReference type="GO" id="GO:0015031">
    <property type="term" value="P:protein transport"/>
    <property type="evidence" value="ECO:0007669"/>
    <property type="project" value="UniProtKB-KW"/>
</dbReference>
<evidence type="ECO:0000256" key="3">
    <source>
        <dbReference type="ARBA" id="ARBA00022475"/>
    </source>
</evidence>
<dbReference type="PANTHER" id="PTHR30558">
    <property type="entry name" value="EXBD MEMBRANE COMPONENT OF PMF-DRIVEN MACROMOLECULE IMPORT SYSTEM"/>
    <property type="match status" value="1"/>
</dbReference>
<protein>
    <submittedName>
        <fullName evidence="8">Biopolymer transport protein ExbD</fullName>
    </submittedName>
</protein>
<keyword evidence="3" id="KW-1003">Cell membrane</keyword>
<sequence>MKFQRRLKPQVVVDLTPLIDVVFQLVVFFMVSSVFNTSPGIELELPESSTTTSVAITEMIITVENRDTVYLNSIPYTMETLPDAVASFEFDPTDEGENVVLESAKDIPYQMIITILDVLRYNGYDAVSLVTLRSEVDE</sequence>
<keyword evidence="7" id="KW-0653">Protein transport</keyword>
<evidence type="ECO:0000313" key="9">
    <source>
        <dbReference type="Proteomes" id="UP000587760"/>
    </source>
</evidence>
<keyword evidence="9" id="KW-1185">Reference proteome</keyword>
<evidence type="ECO:0000256" key="1">
    <source>
        <dbReference type="ARBA" id="ARBA00004162"/>
    </source>
</evidence>
<evidence type="ECO:0000256" key="6">
    <source>
        <dbReference type="ARBA" id="ARBA00023136"/>
    </source>
</evidence>
<comment type="subcellular location">
    <subcellularLocation>
        <location evidence="1">Cell membrane</location>
        <topology evidence="1">Single-pass membrane protein</topology>
    </subcellularLocation>
    <subcellularLocation>
        <location evidence="7">Cell membrane</location>
        <topology evidence="7">Single-pass type II membrane protein</topology>
    </subcellularLocation>
</comment>
<keyword evidence="6" id="KW-0472">Membrane</keyword>
<organism evidence="8 9">
    <name type="scientific">Spirochaeta isovalerica</name>
    <dbReference type="NCBI Taxonomy" id="150"/>
    <lineage>
        <taxon>Bacteria</taxon>
        <taxon>Pseudomonadati</taxon>
        <taxon>Spirochaetota</taxon>
        <taxon>Spirochaetia</taxon>
        <taxon>Spirochaetales</taxon>
        <taxon>Spirochaetaceae</taxon>
        <taxon>Spirochaeta</taxon>
    </lineage>
</organism>
<keyword evidence="4 7" id="KW-0812">Transmembrane</keyword>
<proteinExistence type="inferred from homology"/>
<evidence type="ECO:0000256" key="7">
    <source>
        <dbReference type="RuleBase" id="RU003879"/>
    </source>
</evidence>
<comment type="caution">
    <text evidence="8">The sequence shown here is derived from an EMBL/GenBank/DDBJ whole genome shotgun (WGS) entry which is preliminary data.</text>
</comment>
<dbReference type="InterPro" id="IPR003400">
    <property type="entry name" value="ExbD"/>
</dbReference>
<gene>
    <name evidence="8" type="ORF">HNR50_003929</name>
</gene>
<dbReference type="RefSeq" id="WP_184748473.1">
    <property type="nucleotide sequence ID" value="NZ_JACHGJ010000010.1"/>
</dbReference>
<name>A0A841RGU6_9SPIO</name>
<evidence type="ECO:0000313" key="8">
    <source>
        <dbReference type="EMBL" id="MBB6482240.1"/>
    </source>
</evidence>
<dbReference type="GO" id="GO:0005886">
    <property type="term" value="C:plasma membrane"/>
    <property type="evidence" value="ECO:0007669"/>
    <property type="project" value="UniProtKB-SubCell"/>
</dbReference>
<dbReference type="EMBL" id="JACHGJ010000010">
    <property type="protein sequence ID" value="MBB6482240.1"/>
    <property type="molecule type" value="Genomic_DNA"/>
</dbReference>
<dbReference type="Gene3D" id="3.30.420.270">
    <property type="match status" value="1"/>
</dbReference>
<evidence type="ECO:0000256" key="4">
    <source>
        <dbReference type="ARBA" id="ARBA00022692"/>
    </source>
</evidence>